<dbReference type="Pfam" id="PF24175">
    <property type="entry name" value="SU10_adaptor"/>
    <property type="match status" value="1"/>
</dbReference>
<sequence>MADLITDYDSLLATFENYVARPDLGEFFPNFVQAAEAFFNRKLRTRDMQGVANLSAVAGQPGSYALPADFLEWVGAQYTAASSRPLMLRYVEPDSPEFRHRYRPNGAPQYFTVFGDQLQTRSTQAGAVALTYYKRIDGLTSIKKTNFLITLAPELYLYAVMAESYRFQKDGDRSEFWSQKANEHLAALMGQADTAKTGRRPGRTAEDTAEALARNNAN</sequence>
<comment type="caution">
    <text evidence="1">The sequence shown here is derived from an EMBL/GenBank/DDBJ whole genome shotgun (WGS) entry which is preliminary data.</text>
</comment>
<accession>A0ABQ4TDP4</accession>
<dbReference type="InterPro" id="IPR056209">
    <property type="entry name" value="SU10_adaptor"/>
</dbReference>
<organism evidence="1 2">
    <name type="scientific">Methylobacterium organophilum</name>
    <dbReference type="NCBI Taxonomy" id="410"/>
    <lineage>
        <taxon>Bacteria</taxon>
        <taxon>Pseudomonadati</taxon>
        <taxon>Pseudomonadota</taxon>
        <taxon>Alphaproteobacteria</taxon>
        <taxon>Hyphomicrobiales</taxon>
        <taxon>Methylobacteriaceae</taxon>
        <taxon>Methylobacterium</taxon>
    </lineage>
</organism>
<reference evidence="1" key="1">
    <citation type="journal article" date="2021" name="Front. Microbiol.">
        <title>Comprehensive Comparative Genomics and Phenotyping of Methylobacterium Species.</title>
        <authorList>
            <person name="Alessa O."/>
            <person name="Ogura Y."/>
            <person name="Fujitani Y."/>
            <person name="Takami H."/>
            <person name="Hayashi T."/>
            <person name="Sahin N."/>
            <person name="Tani A."/>
        </authorList>
    </citation>
    <scope>NUCLEOTIDE SEQUENCE</scope>
    <source>
        <strain evidence="1">NBRC 15689</strain>
    </source>
</reference>
<protein>
    <submittedName>
        <fullName evidence="1">Uncharacterized protein</fullName>
    </submittedName>
</protein>
<keyword evidence="2" id="KW-1185">Reference proteome</keyword>
<evidence type="ECO:0000313" key="2">
    <source>
        <dbReference type="Proteomes" id="UP001055156"/>
    </source>
</evidence>
<dbReference type="Proteomes" id="UP001055156">
    <property type="component" value="Unassembled WGS sequence"/>
</dbReference>
<dbReference type="RefSeq" id="WP_238315029.1">
    <property type="nucleotide sequence ID" value="NZ_BPQV01000021.1"/>
</dbReference>
<proteinExistence type="predicted"/>
<name>A0ABQ4TDP4_METOR</name>
<gene>
    <name evidence="1" type="ORF">LKMONMHP_4692</name>
</gene>
<reference evidence="1" key="2">
    <citation type="submission" date="2021-08" db="EMBL/GenBank/DDBJ databases">
        <authorList>
            <person name="Tani A."/>
            <person name="Ola A."/>
            <person name="Ogura Y."/>
            <person name="Katsura K."/>
            <person name="Hayashi T."/>
        </authorList>
    </citation>
    <scope>NUCLEOTIDE SEQUENCE</scope>
    <source>
        <strain evidence="1">NBRC 15689</strain>
    </source>
</reference>
<dbReference type="EMBL" id="BPQV01000021">
    <property type="protein sequence ID" value="GJE29806.1"/>
    <property type="molecule type" value="Genomic_DNA"/>
</dbReference>
<evidence type="ECO:0000313" key="1">
    <source>
        <dbReference type="EMBL" id="GJE29806.1"/>
    </source>
</evidence>